<comment type="caution">
    <text evidence="3">The sequence shown here is derived from an EMBL/GenBank/DDBJ whole genome shotgun (WGS) entry which is preliminary data.</text>
</comment>
<dbReference type="NCBIfam" id="TIGR01845">
    <property type="entry name" value="outer_NodT"/>
    <property type="match status" value="1"/>
</dbReference>
<dbReference type="InterPro" id="IPR003423">
    <property type="entry name" value="OMP_efflux"/>
</dbReference>
<keyword evidence="2" id="KW-0812">Transmembrane</keyword>
<evidence type="ECO:0000256" key="1">
    <source>
        <dbReference type="ARBA" id="ARBA00007613"/>
    </source>
</evidence>
<comment type="subcellular location">
    <subcellularLocation>
        <location evidence="2">Cell outer membrane</location>
        <topology evidence="2">Lipid-anchor</topology>
    </subcellularLocation>
</comment>
<dbReference type="PANTHER" id="PTHR30203">
    <property type="entry name" value="OUTER MEMBRANE CATION EFFLUX PROTEIN"/>
    <property type="match status" value="1"/>
</dbReference>
<dbReference type="Proteomes" id="UP000016487">
    <property type="component" value="Unassembled WGS sequence"/>
</dbReference>
<name>A0AAD4AFN4_9GAMM</name>
<evidence type="ECO:0000313" key="3">
    <source>
        <dbReference type="EMBL" id="KAF7765102.1"/>
    </source>
</evidence>
<proteinExistence type="inferred from homology"/>
<dbReference type="GO" id="GO:0015562">
    <property type="term" value="F:efflux transmembrane transporter activity"/>
    <property type="evidence" value="ECO:0007669"/>
    <property type="project" value="InterPro"/>
</dbReference>
<dbReference type="AlphaFoldDB" id="A0AAD4AFN4"/>
<reference evidence="3" key="2">
    <citation type="submission" date="2015-03" db="EMBL/GenBank/DDBJ databases">
        <title>Genome sequence of Pseudoalteromonas citrea.</title>
        <authorList>
            <person name="Xie B.-B."/>
            <person name="Rong J.-C."/>
            <person name="Qin Q.-L."/>
            <person name="Zhang Y.-Z."/>
        </authorList>
    </citation>
    <scope>NUCLEOTIDE SEQUENCE</scope>
    <source>
        <strain evidence="3">DSM 8771</strain>
    </source>
</reference>
<dbReference type="InterPro" id="IPR010131">
    <property type="entry name" value="MdtP/NodT-like"/>
</dbReference>
<evidence type="ECO:0000313" key="4">
    <source>
        <dbReference type="Proteomes" id="UP000016487"/>
    </source>
</evidence>
<reference evidence="3" key="1">
    <citation type="journal article" date="2012" name="J. Bacteriol.">
        <title>Genome sequences of type strains of seven species of the marine bacterium Pseudoalteromonas.</title>
        <authorList>
            <person name="Xie B.B."/>
            <person name="Shu Y.L."/>
            <person name="Qin Q.L."/>
            <person name="Rong J.C."/>
            <person name="Zhang X.Y."/>
            <person name="Chen X.L."/>
            <person name="Shi M."/>
            <person name="He H.L."/>
            <person name="Zhou B.C."/>
            <person name="Zhang Y.Z."/>
        </authorList>
    </citation>
    <scope>NUCLEOTIDE SEQUENCE</scope>
    <source>
        <strain evidence="3">DSM 8771</strain>
    </source>
</reference>
<dbReference type="Gene3D" id="2.20.200.10">
    <property type="entry name" value="Outer membrane efflux proteins (OEP)"/>
    <property type="match status" value="1"/>
</dbReference>
<evidence type="ECO:0000256" key="2">
    <source>
        <dbReference type="RuleBase" id="RU362097"/>
    </source>
</evidence>
<keyword evidence="2" id="KW-0472">Membrane</keyword>
<dbReference type="Gene3D" id="1.20.1600.10">
    <property type="entry name" value="Outer membrane efflux proteins (OEP)"/>
    <property type="match status" value="1"/>
</dbReference>
<sequence length="467" mass="52078">MLQKTTLYLAVGCLLLSGCNSTSEIASDYRSNINVPTHWQKDEQSKPIKIEWLAQFQNPQLHALVSHALQNNHALTQQQLAVESARQQLIISGSALWPTLDLSFDSSKRRTSREGAIASSQSLDLSIKYELDLWGKLSANEQRANLVFMAQQATYLQQQYELVAHVITAWFSVIEANQQQALLVERVALVAQNLDIIESGYQKGLNSALDVYLARSEYNNEQAKVESQHAVQLNTVRELERLVGHYPAGVIAVDADLTLLKSDVSFGLPSELITRKPQLVASWYQLLAKDAELAYAHKQRFPSINLNMGYGFNHDELGQLLSGSALGWSLLAGMTAPIFNAGKLAANEAIAHIELKRTEQNYLNTLQDAFLAVENAITAEDSLQARYQQTRDAADHAQFAQLLSFEQYLKGLSTYTTVLDAQKRSFEAQSNLISIKKQLLTNRVALHVALGGDFQLTHYEEVPHENN</sequence>
<accession>A0AAD4AFN4</accession>
<keyword evidence="2" id="KW-0449">Lipoprotein</keyword>
<dbReference type="GO" id="GO:0009279">
    <property type="term" value="C:cell outer membrane"/>
    <property type="evidence" value="ECO:0007669"/>
    <property type="project" value="UniProtKB-SubCell"/>
</dbReference>
<dbReference type="EMBL" id="AHBZ03000027">
    <property type="protein sequence ID" value="KAF7765102.1"/>
    <property type="molecule type" value="Genomic_DNA"/>
</dbReference>
<comment type="similarity">
    <text evidence="1 2">Belongs to the outer membrane factor (OMF) (TC 1.B.17) family.</text>
</comment>
<organism evidence="3 4">
    <name type="scientific">Pseudoalteromonas citrea</name>
    <dbReference type="NCBI Taxonomy" id="43655"/>
    <lineage>
        <taxon>Bacteria</taxon>
        <taxon>Pseudomonadati</taxon>
        <taxon>Pseudomonadota</taxon>
        <taxon>Gammaproteobacteria</taxon>
        <taxon>Alteromonadales</taxon>
        <taxon>Pseudoalteromonadaceae</taxon>
        <taxon>Pseudoalteromonas</taxon>
    </lineage>
</organism>
<dbReference type="RefSeq" id="WP_010366047.1">
    <property type="nucleotide sequence ID" value="NZ_AHBZ03000027.1"/>
</dbReference>
<keyword evidence="2" id="KW-0564">Palmitate</keyword>
<dbReference type="SUPFAM" id="SSF56954">
    <property type="entry name" value="Outer membrane efflux proteins (OEP)"/>
    <property type="match status" value="1"/>
</dbReference>
<dbReference type="Pfam" id="PF02321">
    <property type="entry name" value="OEP"/>
    <property type="match status" value="2"/>
</dbReference>
<gene>
    <name evidence="3" type="ORF">PCIT_b1247</name>
</gene>
<evidence type="ECO:0008006" key="5">
    <source>
        <dbReference type="Google" id="ProtNLM"/>
    </source>
</evidence>
<keyword evidence="2" id="KW-1134">Transmembrane beta strand</keyword>
<protein>
    <recommendedName>
        <fullName evidence="5">RND transporter</fullName>
    </recommendedName>
</protein>
<dbReference type="PROSITE" id="PS51257">
    <property type="entry name" value="PROKAR_LIPOPROTEIN"/>
    <property type="match status" value="1"/>
</dbReference>